<name>A0A2N9GEA1_FAGSY</name>
<dbReference type="AlphaFoldDB" id="A0A2N9GEA1"/>
<reference evidence="1" key="1">
    <citation type="submission" date="2018-02" db="EMBL/GenBank/DDBJ databases">
        <authorList>
            <person name="Cohen D.B."/>
            <person name="Kent A.D."/>
        </authorList>
    </citation>
    <scope>NUCLEOTIDE SEQUENCE</scope>
</reference>
<dbReference type="EMBL" id="OIVN01001808">
    <property type="protein sequence ID" value="SPC97883.1"/>
    <property type="molecule type" value="Genomic_DNA"/>
</dbReference>
<accession>A0A2N9GEA1</accession>
<organism evidence="1">
    <name type="scientific">Fagus sylvatica</name>
    <name type="common">Beechnut</name>
    <dbReference type="NCBI Taxonomy" id="28930"/>
    <lineage>
        <taxon>Eukaryota</taxon>
        <taxon>Viridiplantae</taxon>
        <taxon>Streptophyta</taxon>
        <taxon>Embryophyta</taxon>
        <taxon>Tracheophyta</taxon>
        <taxon>Spermatophyta</taxon>
        <taxon>Magnoliopsida</taxon>
        <taxon>eudicotyledons</taxon>
        <taxon>Gunneridae</taxon>
        <taxon>Pentapetalae</taxon>
        <taxon>rosids</taxon>
        <taxon>fabids</taxon>
        <taxon>Fagales</taxon>
        <taxon>Fagaceae</taxon>
        <taxon>Fagus</taxon>
    </lineage>
</organism>
<protein>
    <submittedName>
        <fullName evidence="1">Uncharacterized protein</fullName>
    </submittedName>
</protein>
<proteinExistence type="predicted"/>
<sequence length="70" mass="7942">MDCSGVTLIDTVVAALMIWSVVRDLGFQEVTFECDDRKIVDFMKAPVDDLRIIGHLTADWCFAAKFILEF</sequence>
<gene>
    <name evidence="1" type="ORF">FSB_LOCUS25765</name>
</gene>
<evidence type="ECO:0000313" key="1">
    <source>
        <dbReference type="EMBL" id="SPC97883.1"/>
    </source>
</evidence>